<accession>A0ABV8QHB8</accession>
<dbReference type="EMBL" id="JBHSDI010000015">
    <property type="protein sequence ID" value="MFC4259725.1"/>
    <property type="molecule type" value="Genomic_DNA"/>
</dbReference>
<dbReference type="Pfam" id="PF16156">
    <property type="entry name" value="DUF4864"/>
    <property type="match status" value="1"/>
</dbReference>
<dbReference type="Proteomes" id="UP001595798">
    <property type="component" value="Unassembled WGS sequence"/>
</dbReference>
<evidence type="ECO:0000313" key="3">
    <source>
        <dbReference type="Proteomes" id="UP001595798"/>
    </source>
</evidence>
<evidence type="ECO:0000256" key="1">
    <source>
        <dbReference type="SAM" id="SignalP"/>
    </source>
</evidence>
<protein>
    <submittedName>
        <fullName evidence="2">DUF4864 domain-containing protein</fullName>
    </submittedName>
</protein>
<organism evidence="2 3">
    <name type="scientific">Marinobacter lacisalsi</name>
    <dbReference type="NCBI Taxonomy" id="475979"/>
    <lineage>
        <taxon>Bacteria</taxon>
        <taxon>Pseudomonadati</taxon>
        <taxon>Pseudomonadota</taxon>
        <taxon>Gammaproteobacteria</taxon>
        <taxon>Pseudomonadales</taxon>
        <taxon>Marinobacteraceae</taxon>
        <taxon>Marinobacter</taxon>
    </lineage>
</organism>
<reference evidence="3" key="1">
    <citation type="journal article" date="2019" name="Int. J. Syst. Evol. Microbiol.">
        <title>The Global Catalogue of Microorganisms (GCM) 10K type strain sequencing project: providing services to taxonomists for standard genome sequencing and annotation.</title>
        <authorList>
            <consortium name="The Broad Institute Genomics Platform"/>
            <consortium name="The Broad Institute Genome Sequencing Center for Infectious Disease"/>
            <person name="Wu L."/>
            <person name="Ma J."/>
        </authorList>
    </citation>
    <scope>NUCLEOTIDE SEQUENCE [LARGE SCALE GENOMIC DNA]</scope>
    <source>
        <strain evidence="3">CECT 7297</strain>
    </source>
</reference>
<keyword evidence="3" id="KW-1185">Reference proteome</keyword>
<dbReference type="InterPro" id="IPR032347">
    <property type="entry name" value="DUF4864"/>
</dbReference>
<feature type="signal peptide" evidence="1">
    <location>
        <begin position="1"/>
        <end position="29"/>
    </location>
</feature>
<dbReference type="RefSeq" id="WP_379887545.1">
    <property type="nucleotide sequence ID" value="NZ_JBHSDI010000015.1"/>
</dbReference>
<feature type="chain" id="PRO_5045966757" evidence="1">
    <location>
        <begin position="30"/>
        <end position="143"/>
    </location>
</feature>
<comment type="caution">
    <text evidence="2">The sequence shown here is derived from an EMBL/GenBank/DDBJ whole genome shotgun (WGS) entry which is preliminary data.</text>
</comment>
<gene>
    <name evidence="2" type="ORF">ACFOZ5_11865</name>
</gene>
<evidence type="ECO:0000313" key="2">
    <source>
        <dbReference type="EMBL" id="MFC4259725.1"/>
    </source>
</evidence>
<sequence>MTKARRPLLGFSFALIVAGLSAVSMSLRADETDAAIRDVILTQIEAFANDDELGAWIHASRGIQERLRSPEMLLHVVRRGYPAVHRPASIRFGERIPHDRFEIQVVRLKGPEGKLWNAYYRMVERDSEWKVGGVSLRRAEVGI</sequence>
<name>A0ABV8QHB8_9GAMM</name>
<proteinExistence type="predicted"/>
<keyword evidence="1" id="KW-0732">Signal</keyword>